<feature type="transmembrane region" description="Helical" evidence="13">
    <location>
        <begin position="260"/>
        <end position="284"/>
    </location>
</feature>
<proteinExistence type="inferred from homology"/>
<evidence type="ECO:0000313" key="15">
    <source>
        <dbReference type="EMBL" id="KAK1334207.1"/>
    </source>
</evidence>
<evidence type="ECO:0000256" key="2">
    <source>
        <dbReference type="ARBA" id="ARBA00004141"/>
    </source>
</evidence>
<dbReference type="PROSITE" id="PS50262">
    <property type="entry name" value="G_PROTEIN_RECEP_F1_2"/>
    <property type="match status" value="2"/>
</dbReference>
<keyword evidence="5" id="KW-0552">Olfaction</keyword>
<evidence type="ECO:0000259" key="14">
    <source>
        <dbReference type="PROSITE" id="PS50262"/>
    </source>
</evidence>
<dbReference type="Proteomes" id="UP001177744">
    <property type="component" value="Unassembled WGS sequence"/>
</dbReference>
<dbReference type="Pfam" id="PF13853">
    <property type="entry name" value="7tm_4"/>
    <property type="match status" value="2"/>
</dbReference>
<dbReference type="InterPro" id="IPR017452">
    <property type="entry name" value="GPCR_Rhodpsn_7TM"/>
</dbReference>
<keyword evidence="4 11" id="KW-0812">Transmembrane</keyword>
<dbReference type="AlphaFoldDB" id="A0AA40HMZ3"/>
<keyword evidence="9 11" id="KW-0675">Receptor</keyword>
<feature type="region of interest" description="Disordered" evidence="12">
    <location>
        <begin position="1"/>
        <end position="23"/>
    </location>
</feature>
<feature type="transmembrane region" description="Helical" evidence="13">
    <location>
        <begin position="123"/>
        <end position="144"/>
    </location>
</feature>
<accession>A0AA40HMZ3</accession>
<gene>
    <name evidence="15" type="ORF">QTO34_005207</name>
</gene>
<dbReference type="InterPro" id="IPR000725">
    <property type="entry name" value="Olfact_rcpt"/>
</dbReference>
<dbReference type="InterPro" id="IPR000276">
    <property type="entry name" value="GPCR_Rhodpsn"/>
</dbReference>
<keyword evidence="8 13" id="KW-0472">Membrane</keyword>
<feature type="transmembrane region" description="Helical" evidence="13">
    <location>
        <begin position="509"/>
        <end position="527"/>
    </location>
</feature>
<evidence type="ECO:0000256" key="3">
    <source>
        <dbReference type="ARBA" id="ARBA00022606"/>
    </source>
</evidence>
<comment type="function">
    <text evidence="1">Putative odorant or sperm cell receptor.</text>
</comment>
<keyword evidence="6 13" id="KW-1133">Transmembrane helix</keyword>
<dbReference type="EMBL" id="JAULJE010000015">
    <property type="protein sequence ID" value="KAK1334207.1"/>
    <property type="molecule type" value="Genomic_DNA"/>
</dbReference>
<keyword evidence="16" id="KW-1185">Reference proteome</keyword>
<evidence type="ECO:0000256" key="12">
    <source>
        <dbReference type="SAM" id="MobiDB-lite"/>
    </source>
</evidence>
<comment type="caution">
    <text evidence="15">The sequence shown here is derived from an EMBL/GenBank/DDBJ whole genome shotgun (WGS) entry which is preliminary data.</text>
</comment>
<dbReference type="PROSITE" id="PS00237">
    <property type="entry name" value="G_PROTEIN_RECEP_F1_1"/>
    <property type="match status" value="2"/>
</dbReference>
<evidence type="ECO:0000256" key="4">
    <source>
        <dbReference type="ARBA" id="ARBA00022692"/>
    </source>
</evidence>
<feature type="transmembrane region" description="Helical" evidence="13">
    <location>
        <begin position="89"/>
        <end position="111"/>
    </location>
</feature>
<feature type="transmembrane region" description="Helical" evidence="13">
    <location>
        <begin position="639"/>
        <end position="659"/>
    </location>
</feature>
<feature type="transmembrane region" description="Helical" evidence="13">
    <location>
        <begin position="574"/>
        <end position="595"/>
    </location>
</feature>
<keyword evidence="10 11" id="KW-0807">Transducer</keyword>
<comment type="similarity">
    <text evidence="11">Belongs to the G-protein coupled receptor 1 family.</text>
</comment>
<feature type="transmembrane region" description="Helical" evidence="13">
    <location>
        <begin position="305"/>
        <end position="327"/>
    </location>
</feature>
<feature type="domain" description="G-protein coupled receptors family 1 profile" evidence="14">
    <location>
        <begin position="104"/>
        <end position="351"/>
    </location>
</feature>
<evidence type="ECO:0000256" key="1">
    <source>
        <dbReference type="ARBA" id="ARBA00003929"/>
    </source>
</evidence>
<dbReference type="PRINTS" id="PR00245">
    <property type="entry name" value="OLFACTORYR"/>
</dbReference>
<evidence type="ECO:0000313" key="16">
    <source>
        <dbReference type="Proteomes" id="UP001177744"/>
    </source>
</evidence>
<dbReference type="PANTHER" id="PTHR48001">
    <property type="entry name" value="OLFACTORY RECEPTOR"/>
    <property type="match status" value="1"/>
</dbReference>
<dbReference type="GO" id="GO:0004930">
    <property type="term" value="F:G protein-coupled receptor activity"/>
    <property type="evidence" value="ECO:0007669"/>
    <property type="project" value="UniProtKB-KW"/>
</dbReference>
<evidence type="ECO:0000256" key="6">
    <source>
        <dbReference type="ARBA" id="ARBA00022989"/>
    </source>
</evidence>
<reference evidence="15" key="1">
    <citation type="submission" date="2023-06" db="EMBL/GenBank/DDBJ databases">
        <title>Reference genome for the Northern bat (Eptesicus nilssonii), a most northern bat species.</title>
        <authorList>
            <person name="Laine V.N."/>
            <person name="Pulliainen A.T."/>
            <person name="Lilley T.M."/>
        </authorList>
    </citation>
    <scope>NUCLEOTIDE SEQUENCE</scope>
    <source>
        <strain evidence="15">BLF_Eptnil</strain>
        <tissue evidence="15">Kidney</tissue>
    </source>
</reference>
<dbReference type="GO" id="GO:0004984">
    <property type="term" value="F:olfactory receptor activity"/>
    <property type="evidence" value="ECO:0007669"/>
    <property type="project" value="InterPro"/>
</dbReference>
<dbReference type="CDD" id="cd15918">
    <property type="entry name" value="7tmA_OR1_7-like"/>
    <property type="match status" value="1"/>
</dbReference>
<evidence type="ECO:0000256" key="7">
    <source>
        <dbReference type="ARBA" id="ARBA00023040"/>
    </source>
</evidence>
<dbReference type="GO" id="GO:0016020">
    <property type="term" value="C:membrane"/>
    <property type="evidence" value="ECO:0007669"/>
    <property type="project" value="UniProtKB-SubCell"/>
</dbReference>
<organism evidence="15 16">
    <name type="scientific">Cnephaeus nilssonii</name>
    <name type="common">Northern bat</name>
    <name type="synonym">Eptesicus nilssonii</name>
    <dbReference type="NCBI Taxonomy" id="3371016"/>
    <lineage>
        <taxon>Eukaryota</taxon>
        <taxon>Metazoa</taxon>
        <taxon>Chordata</taxon>
        <taxon>Craniata</taxon>
        <taxon>Vertebrata</taxon>
        <taxon>Euteleostomi</taxon>
        <taxon>Mammalia</taxon>
        <taxon>Eutheria</taxon>
        <taxon>Laurasiatheria</taxon>
        <taxon>Chiroptera</taxon>
        <taxon>Yangochiroptera</taxon>
        <taxon>Vespertilionidae</taxon>
        <taxon>Cnephaeus</taxon>
    </lineage>
</organism>
<evidence type="ECO:0000256" key="11">
    <source>
        <dbReference type="RuleBase" id="RU000688"/>
    </source>
</evidence>
<dbReference type="FunFam" id="1.20.1070.10:FF:000009">
    <property type="entry name" value="Olfactory receptor"/>
    <property type="match status" value="2"/>
</dbReference>
<dbReference type="PRINTS" id="PR00237">
    <property type="entry name" value="GPCRRHODOPSN"/>
</dbReference>
<dbReference type="Gene3D" id="1.20.1070.10">
    <property type="entry name" value="Rhodopsin 7-helix transmembrane proteins"/>
    <property type="match status" value="2"/>
</dbReference>
<feature type="transmembrane region" description="Helical" evidence="13">
    <location>
        <begin position="429"/>
        <end position="447"/>
    </location>
</feature>
<evidence type="ECO:0000256" key="13">
    <source>
        <dbReference type="SAM" id="Phobius"/>
    </source>
</evidence>
<evidence type="ECO:0000256" key="8">
    <source>
        <dbReference type="ARBA" id="ARBA00023136"/>
    </source>
</evidence>
<evidence type="ECO:0000256" key="10">
    <source>
        <dbReference type="ARBA" id="ARBA00023224"/>
    </source>
</evidence>
<feature type="transmembrane region" description="Helical" evidence="13">
    <location>
        <begin position="396"/>
        <end position="417"/>
    </location>
</feature>
<evidence type="ECO:0000256" key="5">
    <source>
        <dbReference type="ARBA" id="ARBA00022725"/>
    </source>
</evidence>
<feature type="domain" description="G-protein coupled receptors family 1 profile" evidence="14">
    <location>
        <begin position="410"/>
        <end position="657"/>
    </location>
</feature>
<feature type="transmembrane region" description="Helical" evidence="13">
    <location>
        <begin position="607"/>
        <end position="627"/>
    </location>
</feature>
<evidence type="ECO:0000256" key="9">
    <source>
        <dbReference type="ARBA" id="ARBA00023170"/>
    </source>
</evidence>
<comment type="subcellular location">
    <subcellularLocation>
        <location evidence="2">Membrane</location>
        <topology evidence="2">Multi-pass membrane protein</topology>
    </subcellularLocation>
</comment>
<keyword evidence="7 11" id="KW-0297">G-protein coupled receptor</keyword>
<feature type="transmembrane region" description="Helical" evidence="13">
    <location>
        <begin position="203"/>
        <end position="221"/>
    </location>
</feature>
<name>A0AA40HMZ3_CNENI</name>
<sequence>MDLNHRLVPEHAQAAGSRAGTSPRCHGDAGMFPPHSHPLGTCAHRPGVENAHTFFIPSRQKSSMRPENQSSVSQFLLLGLPIPPGQQGVFFTLFLGMYLTTVLGNLLIILLIRLDSRLHTPMYFFLSHLAFSDISLSSVIVPNMLMNMQTRQQSISYGGCISQLYFFILFIGLDNFLLAVMAYDRYMAICQPLHYTTIMREGLCVLLVAGSWILSCVHDLLHTLLLVRLSFGTDNIIAHFFCDLLALLKLSSSDTSLNELVLFTEAGMIFFLPFGVILGSYIRIGTIILRVPTTKRLFKAFSTCGSHLSVVLLYYGTAAGVYFFSSSWGSKDIIASVMYTVVTPMLNPFIYSLRNRDIKQALEIRQKSSMRPENQSSVSQFLLLGLPIPPGQQGVFFTLFLGMYLTTVLGNLLIILLIRLDSRLHTPMYFFLSHLAFSDISLSSVTVPKMLMNMQTWQQSISYGGCIFQLYFFILFGSLDNFLLAVMAYDRYVAICHPLHYSTIMSQALCTLLVAGSWMVACVHALIHTLLLVRLSFCADNTITHFFCDLTVLLKLSCSDISLNNLVIFTEGGILYFLPLSIVLGSYIRIGTIILRVPSTKRLSKAFSTCGSHLSVVSLYYGTLAGVYFFSSSWSSKDIIASVMYTVVTPMLNPFIYSLRSRDIKQALEMCMNRVRFLKWQSLDSFVAVMGTRR</sequence>
<protein>
    <recommendedName>
        <fullName evidence="14">G-protein coupled receptors family 1 profile domain-containing protein</fullName>
    </recommendedName>
</protein>
<feature type="transmembrane region" description="Helical" evidence="13">
    <location>
        <begin position="164"/>
        <end position="183"/>
    </location>
</feature>
<feature type="transmembrane region" description="Helical" evidence="13">
    <location>
        <begin position="467"/>
        <end position="489"/>
    </location>
</feature>
<dbReference type="SUPFAM" id="SSF81321">
    <property type="entry name" value="Family A G protein-coupled receptor-like"/>
    <property type="match status" value="2"/>
</dbReference>
<keyword evidence="3" id="KW-0716">Sensory transduction</keyword>